<reference evidence="1" key="1">
    <citation type="submission" date="2022-06" db="EMBL/GenBank/DDBJ databases">
        <title>Genome sequence of Phormidium yuhuli AB48 isolated from an industrial photobioreactor environment.</title>
        <authorList>
            <person name="Qiu Y."/>
            <person name="Noonan A.J.C."/>
            <person name="Dofher K."/>
            <person name="Koch M."/>
            <person name="Kieft B."/>
            <person name="Lin X."/>
            <person name="Ziels R.M."/>
            <person name="Hallam S.J."/>
        </authorList>
    </citation>
    <scope>NUCLEOTIDE SEQUENCE</scope>
    <source>
        <strain evidence="1">AB48</strain>
    </source>
</reference>
<organism evidence="1 2">
    <name type="scientific">Phormidium yuhuli AB48</name>
    <dbReference type="NCBI Taxonomy" id="2940671"/>
    <lineage>
        <taxon>Bacteria</taxon>
        <taxon>Bacillati</taxon>
        <taxon>Cyanobacteriota</taxon>
        <taxon>Cyanophyceae</taxon>
        <taxon>Oscillatoriophycideae</taxon>
        <taxon>Oscillatoriales</taxon>
        <taxon>Oscillatoriaceae</taxon>
        <taxon>Phormidium</taxon>
        <taxon>Phormidium yuhuli</taxon>
    </lineage>
</organism>
<sequence>MDTTQERKLASYLAVGEKSVEFSMSLSLRLKRYLSGSVDLLFDVLHQIERNLDTP</sequence>
<dbReference type="RefSeq" id="WP_252660840.1">
    <property type="nucleotide sequence ID" value="NZ_CP098611.1"/>
</dbReference>
<dbReference type="EMBL" id="CP098611">
    <property type="protein sequence ID" value="USR89738.1"/>
    <property type="molecule type" value="Genomic_DNA"/>
</dbReference>
<accession>A0ABY5ALD4</accession>
<evidence type="ECO:0000313" key="1">
    <source>
        <dbReference type="EMBL" id="USR89738.1"/>
    </source>
</evidence>
<protein>
    <submittedName>
        <fullName evidence="1">Uncharacterized protein</fullName>
    </submittedName>
</protein>
<evidence type="ECO:0000313" key="2">
    <source>
        <dbReference type="Proteomes" id="UP001056708"/>
    </source>
</evidence>
<dbReference type="Proteomes" id="UP001056708">
    <property type="component" value="Chromosome"/>
</dbReference>
<keyword evidence="2" id="KW-1185">Reference proteome</keyword>
<proteinExistence type="predicted"/>
<gene>
    <name evidence="1" type="ORF">NEA10_12710</name>
</gene>
<name>A0ABY5ALD4_9CYAN</name>